<feature type="region of interest" description="Disordered" evidence="1">
    <location>
        <begin position="1"/>
        <end position="20"/>
    </location>
</feature>
<reference evidence="2 4" key="2">
    <citation type="journal article" date="2014" name="BMC Genomics">
        <title>An improved genome release (version Mt4.0) for the model legume Medicago truncatula.</title>
        <authorList>
            <person name="Tang H."/>
            <person name="Krishnakumar V."/>
            <person name="Bidwell S."/>
            <person name="Rosen B."/>
            <person name="Chan A."/>
            <person name="Zhou S."/>
            <person name="Gentzbittel L."/>
            <person name="Childs K.L."/>
            <person name="Yandell M."/>
            <person name="Gundlach H."/>
            <person name="Mayer K.F."/>
            <person name="Schwartz D.C."/>
            <person name="Town C.D."/>
        </authorList>
    </citation>
    <scope>GENOME REANNOTATION</scope>
    <source>
        <strain evidence="2">A17</strain>
        <strain evidence="3 4">cv. Jemalong A17</strain>
    </source>
</reference>
<evidence type="ECO:0000313" key="3">
    <source>
        <dbReference type="EnsemblPlants" id="KEH29538"/>
    </source>
</evidence>
<keyword evidence="4" id="KW-1185">Reference proteome</keyword>
<reference evidence="2 4" key="1">
    <citation type="journal article" date="2011" name="Nature">
        <title>The Medicago genome provides insight into the evolution of rhizobial symbioses.</title>
        <authorList>
            <person name="Young N.D."/>
            <person name="Debelle F."/>
            <person name="Oldroyd G.E."/>
            <person name="Geurts R."/>
            <person name="Cannon S.B."/>
            <person name="Udvardi M.K."/>
            <person name="Benedito V.A."/>
            <person name="Mayer K.F."/>
            <person name="Gouzy J."/>
            <person name="Schoof H."/>
            <person name="Van de Peer Y."/>
            <person name="Proost S."/>
            <person name="Cook D.R."/>
            <person name="Meyers B.C."/>
            <person name="Spannagl M."/>
            <person name="Cheung F."/>
            <person name="De Mita S."/>
            <person name="Krishnakumar V."/>
            <person name="Gundlach H."/>
            <person name="Zhou S."/>
            <person name="Mudge J."/>
            <person name="Bharti A.K."/>
            <person name="Murray J.D."/>
            <person name="Naoumkina M.A."/>
            <person name="Rosen B."/>
            <person name="Silverstein K.A."/>
            <person name="Tang H."/>
            <person name="Rombauts S."/>
            <person name="Zhao P.X."/>
            <person name="Zhou P."/>
            <person name="Barbe V."/>
            <person name="Bardou P."/>
            <person name="Bechner M."/>
            <person name="Bellec A."/>
            <person name="Berger A."/>
            <person name="Berges H."/>
            <person name="Bidwell S."/>
            <person name="Bisseling T."/>
            <person name="Choisne N."/>
            <person name="Couloux A."/>
            <person name="Denny R."/>
            <person name="Deshpande S."/>
            <person name="Dai X."/>
            <person name="Doyle J.J."/>
            <person name="Dudez A.M."/>
            <person name="Farmer A.D."/>
            <person name="Fouteau S."/>
            <person name="Franken C."/>
            <person name="Gibelin C."/>
            <person name="Gish J."/>
            <person name="Goldstein S."/>
            <person name="Gonzalez A.J."/>
            <person name="Green P.J."/>
            <person name="Hallab A."/>
            <person name="Hartog M."/>
            <person name="Hua A."/>
            <person name="Humphray S.J."/>
            <person name="Jeong D.H."/>
            <person name="Jing Y."/>
            <person name="Jocker A."/>
            <person name="Kenton S.M."/>
            <person name="Kim D.J."/>
            <person name="Klee K."/>
            <person name="Lai H."/>
            <person name="Lang C."/>
            <person name="Lin S."/>
            <person name="Macmil S.L."/>
            <person name="Magdelenat G."/>
            <person name="Matthews L."/>
            <person name="McCorrison J."/>
            <person name="Monaghan E.L."/>
            <person name="Mun J.H."/>
            <person name="Najar F.Z."/>
            <person name="Nicholson C."/>
            <person name="Noirot C."/>
            <person name="O'Bleness M."/>
            <person name="Paule C.R."/>
            <person name="Poulain J."/>
            <person name="Prion F."/>
            <person name="Qin B."/>
            <person name="Qu C."/>
            <person name="Retzel E.F."/>
            <person name="Riddle C."/>
            <person name="Sallet E."/>
            <person name="Samain S."/>
            <person name="Samson N."/>
            <person name="Sanders I."/>
            <person name="Saurat O."/>
            <person name="Scarpelli C."/>
            <person name="Schiex T."/>
            <person name="Segurens B."/>
            <person name="Severin A.J."/>
            <person name="Sherrier D.J."/>
            <person name="Shi R."/>
            <person name="Sims S."/>
            <person name="Singer S.R."/>
            <person name="Sinharoy S."/>
            <person name="Sterck L."/>
            <person name="Viollet A."/>
            <person name="Wang B.B."/>
            <person name="Wang K."/>
            <person name="Wang M."/>
            <person name="Wang X."/>
            <person name="Warfsmann J."/>
            <person name="Weissenbach J."/>
            <person name="White D.D."/>
            <person name="White J.D."/>
            <person name="Wiley G.B."/>
            <person name="Wincker P."/>
            <person name="Xing Y."/>
            <person name="Yang L."/>
            <person name="Yao Z."/>
            <person name="Ying F."/>
            <person name="Zhai J."/>
            <person name="Zhou L."/>
            <person name="Zuber A."/>
            <person name="Denarie J."/>
            <person name="Dixon R.A."/>
            <person name="May G.D."/>
            <person name="Schwartz D.C."/>
            <person name="Rogers J."/>
            <person name="Quetier F."/>
            <person name="Town C.D."/>
            <person name="Roe B.A."/>
        </authorList>
    </citation>
    <scope>NUCLEOTIDE SEQUENCE [LARGE SCALE GENOMIC DNA]</scope>
    <source>
        <strain evidence="2">A17</strain>
        <strain evidence="3 4">cv. Jemalong A17</strain>
    </source>
</reference>
<gene>
    <name evidence="2" type="ordered locus">MTR_4g044447</name>
</gene>
<evidence type="ECO:0000313" key="4">
    <source>
        <dbReference type="Proteomes" id="UP000002051"/>
    </source>
</evidence>
<sequence length="165" mass="17906">MKQDVLSESNSGKTDFSPHNPNFNFSMPKFDPKTCLTISIHTLCRISCSGELIVAWWISGAISGIGLVESRNRVLHSRRSTKSPGLKISDGGGVADIIGDRWRSVVVQSFKGSHFSGGVLGGGVPIFSKVKVLEPCVGMVTCKTTEVLVFENLGIRVKSDYLMIF</sequence>
<dbReference type="HOGENOM" id="CLU_1613277_0_0_1"/>
<reference evidence="3" key="3">
    <citation type="submission" date="2015-04" db="UniProtKB">
        <authorList>
            <consortium name="EnsemblPlants"/>
        </authorList>
    </citation>
    <scope>IDENTIFICATION</scope>
    <source>
        <strain evidence="3">cv. Jemalong A17</strain>
    </source>
</reference>
<name>A0A072UKD5_MEDTR</name>
<dbReference type="EnsemblPlants" id="KEH29538">
    <property type="protein sequence ID" value="KEH29538"/>
    <property type="gene ID" value="MTR_4g044447"/>
</dbReference>
<protein>
    <submittedName>
        <fullName evidence="2 3">Uncharacterized protein</fullName>
    </submittedName>
</protein>
<dbReference type="AlphaFoldDB" id="A0A072UKD5"/>
<dbReference type="EMBL" id="CM001220">
    <property type="protein sequence ID" value="KEH29538.1"/>
    <property type="molecule type" value="Genomic_DNA"/>
</dbReference>
<accession>A0A072UKD5</accession>
<dbReference type="Proteomes" id="UP000002051">
    <property type="component" value="Chromosome 4"/>
</dbReference>
<evidence type="ECO:0000256" key="1">
    <source>
        <dbReference type="SAM" id="MobiDB-lite"/>
    </source>
</evidence>
<proteinExistence type="predicted"/>
<evidence type="ECO:0000313" key="2">
    <source>
        <dbReference type="EMBL" id="KEH29538.1"/>
    </source>
</evidence>
<organism evidence="2 4">
    <name type="scientific">Medicago truncatula</name>
    <name type="common">Barrel medic</name>
    <name type="synonym">Medicago tribuloides</name>
    <dbReference type="NCBI Taxonomy" id="3880"/>
    <lineage>
        <taxon>Eukaryota</taxon>
        <taxon>Viridiplantae</taxon>
        <taxon>Streptophyta</taxon>
        <taxon>Embryophyta</taxon>
        <taxon>Tracheophyta</taxon>
        <taxon>Spermatophyta</taxon>
        <taxon>Magnoliopsida</taxon>
        <taxon>eudicotyledons</taxon>
        <taxon>Gunneridae</taxon>
        <taxon>Pentapetalae</taxon>
        <taxon>rosids</taxon>
        <taxon>fabids</taxon>
        <taxon>Fabales</taxon>
        <taxon>Fabaceae</taxon>
        <taxon>Papilionoideae</taxon>
        <taxon>50 kb inversion clade</taxon>
        <taxon>NPAAA clade</taxon>
        <taxon>Hologalegina</taxon>
        <taxon>IRL clade</taxon>
        <taxon>Trifolieae</taxon>
        <taxon>Medicago</taxon>
    </lineage>
</organism>